<comment type="caution">
    <text evidence="2">The sequence shown here is derived from an EMBL/GenBank/DDBJ whole genome shotgun (WGS) entry which is preliminary data.</text>
</comment>
<feature type="region of interest" description="Disordered" evidence="1">
    <location>
        <begin position="210"/>
        <end position="252"/>
    </location>
</feature>
<protein>
    <submittedName>
        <fullName evidence="2">Nucleic-acid-binding protein from mobile element jockey</fullName>
    </submittedName>
</protein>
<dbReference type="Proteomes" id="UP001219518">
    <property type="component" value="Unassembled WGS sequence"/>
</dbReference>
<accession>A0AAE1GUP5</accession>
<name>A0AAE1GUP5_9NEOP</name>
<feature type="region of interest" description="Disordered" evidence="1">
    <location>
        <begin position="513"/>
        <end position="537"/>
    </location>
</feature>
<evidence type="ECO:0000313" key="3">
    <source>
        <dbReference type="Proteomes" id="UP001219518"/>
    </source>
</evidence>
<sequence>MSPVPHHLVPGRMPLSRLLGSGLSSILRLVAAACEAPGPRPPAPAPSSSWQRRISAFMSAKPSALGLAIVDRFCSASRATLALLQPPRETKSVTGLTEHKLVVLGSNIIPKPRSALGSDGVASTAAGPGPIRVTASTATARVILGAGPRAPEAGSACWSRAIEGQPHGSRPLYGQEGRGRSTEADVVSATRLPALGRLAYMNVEMRRDGVGRGRACKNPDKHTKDQPSRAEPSRAEPSRAEPSRAEPITDDTRAAEVARGLAARLSSLAAERALELEGSLWVQPTACGVVAALSRHEDADRLECADLSHLLGDMISVTRIGRCRRAVMLSVPQAIPGREITAALQQAGYSVLSIDRQRHRVRVELEDPSQCDALLRDGLDFYGAVHFAAEPAYPLELWRRELRELATATAAARTAPTRASTETAAAEGSPRGEGGRGAADVLQCYRCQGFWHVAGNCRHLPRCVRCGEPHTVEFCPRPRHDPVCCHCGGPHHAAFRHCPVRRSLIGAVPISITMTSSRPETRASASDTENRRPEELP</sequence>
<dbReference type="EMBL" id="JAHWGI010000101">
    <property type="protein sequence ID" value="KAK3909489.1"/>
    <property type="molecule type" value="Genomic_DNA"/>
</dbReference>
<feature type="compositionally biased region" description="Basic and acidic residues" evidence="1">
    <location>
        <begin position="210"/>
        <end position="244"/>
    </location>
</feature>
<dbReference type="AlphaFoldDB" id="A0AAE1GUP5"/>
<feature type="region of interest" description="Disordered" evidence="1">
    <location>
        <begin position="409"/>
        <end position="434"/>
    </location>
</feature>
<keyword evidence="3" id="KW-1185">Reference proteome</keyword>
<gene>
    <name evidence="2" type="ORF">KUF71_003921</name>
</gene>
<feature type="region of interest" description="Disordered" evidence="1">
    <location>
        <begin position="162"/>
        <end position="185"/>
    </location>
</feature>
<reference evidence="2" key="1">
    <citation type="submission" date="2021-07" db="EMBL/GenBank/DDBJ databases">
        <authorList>
            <person name="Catto M.A."/>
            <person name="Jacobson A."/>
            <person name="Kennedy G."/>
            <person name="Labadie P."/>
            <person name="Hunt B.G."/>
            <person name="Srinivasan R."/>
        </authorList>
    </citation>
    <scope>NUCLEOTIDE SEQUENCE</scope>
    <source>
        <strain evidence="2">PL_HMW_Pooled</strain>
        <tissue evidence="2">Head</tissue>
    </source>
</reference>
<organism evidence="2 3">
    <name type="scientific">Frankliniella fusca</name>
    <dbReference type="NCBI Taxonomy" id="407009"/>
    <lineage>
        <taxon>Eukaryota</taxon>
        <taxon>Metazoa</taxon>
        <taxon>Ecdysozoa</taxon>
        <taxon>Arthropoda</taxon>
        <taxon>Hexapoda</taxon>
        <taxon>Insecta</taxon>
        <taxon>Pterygota</taxon>
        <taxon>Neoptera</taxon>
        <taxon>Paraneoptera</taxon>
        <taxon>Thysanoptera</taxon>
        <taxon>Terebrantia</taxon>
        <taxon>Thripoidea</taxon>
        <taxon>Thripidae</taxon>
        <taxon>Frankliniella</taxon>
    </lineage>
</organism>
<evidence type="ECO:0000256" key="1">
    <source>
        <dbReference type="SAM" id="MobiDB-lite"/>
    </source>
</evidence>
<feature type="compositionally biased region" description="Low complexity" evidence="1">
    <location>
        <begin position="409"/>
        <end position="427"/>
    </location>
</feature>
<proteinExistence type="predicted"/>
<evidence type="ECO:0000313" key="2">
    <source>
        <dbReference type="EMBL" id="KAK3909489.1"/>
    </source>
</evidence>
<feature type="compositionally biased region" description="Polar residues" evidence="1">
    <location>
        <begin position="513"/>
        <end position="527"/>
    </location>
</feature>
<feature type="compositionally biased region" description="Basic and acidic residues" evidence="1">
    <location>
        <begin position="528"/>
        <end position="537"/>
    </location>
</feature>
<reference evidence="2" key="2">
    <citation type="journal article" date="2023" name="BMC Genomics">
        <title>Pest status, molecular evolution, and epigenetic factors derived from the genome assembly of Frankliniella fusca, a thysanopteran phytovirus vector.</title>
        <authorList>
            <person name="Catto M.A."/>
            <person name="Labadie P.E."/>
            <person name="Jacobson A.L."/>
            <person name="Kennedy G.G."/>
            <person name="Srinivasan R."/>
            <person name="Hunt B.G."/>
        </authorList>
    </citation>
    <scope>NUCLEOTIDE SEQUENCE</scope>
    <source>
        <strain evidence="2">PL_HMW_Pooled</strain>
    </source>
</reference>